<feature type="chain" id="PRO_5035968995" description="Carboxypeptidase" evidence="9">
    <location>
        <begin position="22"/>
        <end position="515"/>
    </location>
</feature>
<keyword evidence="8" id="KW-0325">Glycoprotein</keyword>
<dbReference type="Pfam" id="PF00450">
    <property type="entry name" value="Peptidase_S10"/>
    <property type="match status" value="1"/>
</dbReference>
<evidence type="ECO:0000256" key="1">
    <source>
        <dbReference type="ARBA" id="ARBA00004613"/>
    </source>
</evidence>
<dbReference type="InterPro" id="IPR018202">
    <property type="entry name" value="Ser_caboxypep_ser_AS"/>
</dbReference>
<evidence type="ECO:0000256" key="9">
    <source>
        <dbReference type="RuleBase" id="RU361156"/>
    </source>
</evidence>
<sequence length="515" mass="56888">MRKPSSRSCARLWIAFLIVSAIVDVRVLVAGSGSGSDSRCERWRNEVDARAGSSQKGHLTVAAAEDLIDESGLPGQEPLPSGVGSFRQFSGYVVTDVAAGRALFYYFVEAQSKAISKPLTLWLNGGPGCSSVGNGAFEELGPFRPNGTARGLRFNRHSWNAVSNLLFLESPAGVGFSYSNTSSDLKTNDAKTAKDSLMFLLGWFEKFPQYKCNKLFLAGESYAGHYIPQLASLLFDYNNKHGSRFFNLEGITVGNPLLDLGVDTYATYSYLWSHGVVSDETFNGVTNDCNFADYTETSTGHNESKSCNNLLNTANTEVGNFINFYNVEIDVCYSSIAQQELRLNQRVHNFSLGVDVCLDSEVEFYFNLPEVQKALHANTTRLDYSWALCSSHKSLNYSYADQTIEMKPYLANILNHGVRLWIYSGDLDSVIPLTGTRTIVNQLAASLNLRTTDSYRAWYSRGQVGGWTVSYGNLTYATVRGAGHMVPMMQPSRALSLFKSFLLGKRLPKNKFATP</sequence>
<dbReference type="PANTHER" id="PTHR11802">
    <property type="entry name" value="SERINE PROTEASE FAMILY S10 SERINE CARBOXYPEPTIDASE"/>
    <property type="match status" value="1"/>
</dbReference>
<dbReference type="Proteomes" id="UP000825935">
    <property type="component" value="Chromosome 17"/>
</dbReference>
<comment type="subcellular location">
    <subcellularLocation>
        <location evidence="1">Secreted</location>
    </subcellularLocation>
</comment>
<dbReference type="GO" id="GO:0004185">
    <property type="term" value="F:serine-type carboxypeptidase activity"/>
    <property type="evidence" value="ECO:0007669"/>
    <property type="project" value="UniProtKB-UniRule"/>
</dbReference>
<keyword evidence="11" id="KW-1185">Reference proteome</keyword>
<evidence type="ECO:0000313" key="11">
    <source>
        <dbReference type="Proteomes" id="UP000825935"/>
    </source>
</evidence>
<proteinExistence type="inferred from homology"/>
<dbReference type="FunFam" id="3.40.50.1820:FF:000030">
    <property type="entry name" value="Carboxypeptidase"/>
    <property type="match status" value="1"/>
</dbReference>
<keyword evidence="4 9" id="KW-0121">Carboxypeptidase</keyword>
<dbReference type="AlphaFoldDB" id="A0A8T2SWI2"/>
<keyword evidence="6 9" id="KW-0378">Hydrolase</keyword>
<protein>
    <recommendedName>
        <fullName evidence="9">Carboxypeptidase</fullName>
        <ecNumber evidence="9">3.4.16.-</ecNumber>
    </recommendedName>
</protein>
<comment type="caution">
    <text evidence="10">The sequence shown here is derived from an EMBL/GenBank/DDBJ whole genome shotgun (WGS) entry which is preliminary data.</text>
</comment>
<evidence type="ECO:0000256" key="5">
    <source>
        <dbReference type="ARBA" id="ARBA00022729"/>
    </source>
</evidence>
<keyword evidence="7" id="KW-1015">Disulfide bond</keyword>
<dbReference type="Gene3D" id="6.10.250.940">
    <property type="match status" value="1"/>
</dbReference>
<dbReference type="InterPro" id="IPR029058">
    <property type="entry name" value="AB_hydrolase_fold"/>
</dbReference>
<name>A0A8T2SWI2_CERRI</name>
<dbReference type="GO" id="GO:0005576">
    <property type="term" value="C:extracellular region"/>
    <property type="evidence" value="ECO:0007669"/>
    <property type="project" value="UniProtKB-SubCell"/>
</dbReference>
<dbReference type="Gene3D" id="3.40.50.11320">
    <property type="match status" value="1"/>
</dbReference>
<dbReference type="PROSITE" id="PS00131">
    <property type="entry name" value="CARBOXYPEPT_SER_SER"/>
    <property type="match status" value="1"/>
</dbReference>
<evidence type="ECO:0000256" key="2">
    <source>
        <dbReference type="ARBA" id="ARBA00009431"/>
    </source>
</evidence>
<dbReference type="OMA" id="LMIMEVR"/>
<dbReference type="PROSITE" id="PS00560">
    <property type="entry name" value="CARBOXYPEPT_SER_HIS"/>
    <property type="match status" value="1"/>
</dbReference>
<accession>A0A8T2SWI2</accession>
<evidence type="ECO:0000256" key="3">
    <source>
        <dbReference type="ARBA" id="ARBA00022525"/>
    </source>
</evidence>
<dbReference type="EC" id="3.4.16.-" evidence="9"/>
<dbReference type="GO" id="GO:0006508">
    <property type="term" value="P:proteolysis"/>
    <property type="evidence" value="ECO:0007669"/>
    <property type="project" value="UniProtKB-KW"/>
</dbReference>
<dbReference type="FunFam" id="3.40.50.12670:FF:000002">
    <property type="entry name" value="Carboxypeptidase"/>
    <property type="match status" value="1"/>
</dbReference>
<evidence type="ECO:0000313" key="10">
    <source>
        <dbReference type="EMBL" id="KAH7372796.1"/>
    </source>
</evidence>
<reference evidence="10" key="1">
    <citation type="submission" date="2021-08" db="EMBL/GenBank/DDBJ databases">
        <title>WGS assembly of Ceratopteris richardii.</title>
        <authorList>
            <person name="Marchant D.B."/>
            <person name="Chen G."/>
            <person name="Jenkins J."/>
            <person name="Shu S."/>
            <person name="Leebens-Mack J."/>
            <person name="Grimwood J."/>
            <person name="Schmutz J."/>
            <person name="Soltis P."/>
            <person name="Soltis D."/>
            <person name="Chen Z.-H."/>
        </authorList>
    </citation>
    <scope>NUCLEOTIDE SEQUENCE</scope>
    <source>
        <strain evidence="10">Whitten #5841</strain>
        <tissue evidence="10">Leaf</tissue>
    </source>
</reference>
<dbReference type="SUPFAM" id="SSF53474">
    <property type="entry name" value="alpha/beta-Hydrolases"/>
    <property type="match status" value="1"/>
</dbReference>
<dbReference type="OrthoDB" id="443318at2759"/>
<feature type="signal peptide" evidence="9">
    <location>
        <begin position="1"/>
        <end position="21"/>
    </location>
</feature>
<gene>
    <name evidence="10" type="ORF">KP509_17G021700</name>
</gene>
<keyword evidence="3" id="KW-0964">Secreted</keyword>
<dbReference type="InterPro" id="IPR033124">
    <property type="entry name" value="Ser_caboxypep_his_AS"/>
</dbReference>
<dbReference type="InterPro" id="IPR001563">
    <property type="entry name" value="Peptidase_S10"/>
</dbReference>
<keyword evidence="9" id="KW-0645">Protease</keyword>
<dbReference type="FunFam" id="3.40.50.11320:FF:000002">
    <property type="entry name" value="Carboxypeptidase"/>
    <property type="match status" value="1"/>
</dbReference>
<comment type="similarity">
    <text evidence="2 9">Belongs to the peptidase S10 family.</text>
</comment>
<evidence type="ECO:0000256" key="7">
    <source>
        <dbReference type="ARBA" id="ARBA00023157"/>
    </source>
</evidence>
<evidence type="ECO:0000256" key="8">
    <source>
        <dbReference type="ARBA" id="ARBA00023180"/>
    </source>
</evidence>
<evidence type="ECO:0000256" key="4">
    <source>
        <dbReference type="ARBA" id="ARBA00022645"/>
    </source>
</evidence>
<organism evidence="10 11">
    <name type="scientific">Ceratopteris richardii</name>
    <name type="common">Triangle waterfern</name>
    <dbReference type="NCBI Taxonomy" id="49495"/>
    <lineage>
        <taxon>Eukaryota</taxon>
        <taxon>Viridiplantae</taxon>
        <taxon>Streptophyta</taxon>
        <taxon>Embryophyta</taxon>
        <taxon>Tracheophyta</taxon>
        <taxon>Polypodiopsida</taxon>
        <taxon>Polypodiidae</taxon>
        <taxon>Polypodiales</taxon>
        <taxon>Pteridineae</taxon>
        <taxon>Pteridaceae</taxon>
        <taxon>Parkerioideae</taxon>
        <taxon>Ceratopteris</taxon>
    </lineage>
</organism>
<dbReference type="EMBL" id="CM035422">
    <property type="protein sequence ID" value="KAH7372796.1"/>
    <property type="molecule type" value="Genomic_DNA"/>
</dbReference>
<dbReference type="Gene3D" id="3.40.50.1820">
    <property type="entry name" value="alpha/beta hydrolase"/>
    <property type="match status" value="1"/>
</dbReference>
<evidence type="ECO:0000256" key="6">
    <source>
        <dbReference type="ARBA" id="ARBA00022801"/>
    </source>
</evidence>
<dbReference type="PRINTS" id="PR00724">
    <property type="entry name" value="CRBOXYPTASEC"/>
</dbReference>
<dbReference type="PANTHER" id="PTHR11802:SF20">
    <property type="entry name" value="SERINE CARBOXYPEPTIDASE-LIKE 41-RELATED"/>
    <property type="match status" value="1"/>
</dbReference>
<keyword evidence="5 9" id="KW-0732">Signal</keyword>